<feature type="compositionally biased region" description="Pro residues" evidence="1">
    <location>
        <begin position="149"/>
        <end position="158"/>
    </location>
</feature>
<proteinExistence type="predicted"/>
<reference evidence="2 3" key="1">
    <citation type="journal article" date="2020" name="Nature">
        <title>Six reference-quality genomes reveal evolution of bat adaptations.</title>
        <authorList>
            <person name="Jebb D."/>
            <person name="Huang Z."/>
            <person name="Pippel M."/>
            <person name="Hughes G.M."/>
            <person name="Lavrichenko K."/>
            <person name="Devanna P."/>
            <person name="Winkler S."/>
            <person name="Jermiin L.S."/>
            <person name="Skirmuntt E.C."/>
            <person name="Katzourakis A."/>
            <person name="Burkitt-Gray L."/>
            <person name="Ray D.A."/>
            <person name="Sullivan K.A.M."/>
            <person name="Roscito J.G."/>
            <person name="Kirilenko B.M."/>
            <person name="Davalos L.M."/>
            <person name="Corthals A.P."/>
            <person name="Power M.L."/>
            <person name="Jones G."/>
            <person name="Ransome R.D."/>
            <person name="Dechmann D.K.N."/>
            <person name="Locatelli A.G."/>
            <person name="Puechmaille S.J."/>
            <person name="Fedrigo O."/>
            <person name="Jarvis E.D."/>
            <person name="Hiller M."/>
            <person name="Vernes S.C."/>
            <person name="Myers E.W."/>
            <person name="Teeling E.C."/>
        </authorList>
    </citation>
    <scope>NUCLEOTIDE SEQUENCE [LARGE SCALE GENOMIC DNA]</scope>
    <source>
        <strain evidence="2">MRouAeg1</strain>
        <tissue evidence="2">Muscle</tissue>
    </source>
</reference>
<dbReference type="EMBL" id="JACASE010000005">
    <property type="protein sequence ID" value="KAF6466125.1"/>
    <property type="molecule type" value="Genomic_DNA"/>
</dbReference>
<dbReference type="Proteomes" id="UP000593571">
    <property type="component" value="Unassembled WGS sequence"/>
</dbReference>
<protein>
    <submittedName>
        <fullName evidence="2">Uncharacterized protein</fullName>
    </submittedName>
</protein>
<accession>A0A7J8H2F8</accession>
<sequence>MNARVTERGLVLEGRADSSQLCRSVACDFVSGNKLSRDMGLPLQRAGRVRHPRHDIASEFQCSPVSHQGSKHLPPGLCPSVLETPSSTGRRRTPARPDRREQGSPTCRPQAGTSLWPIRNRATQQEVRLGTEGREDTSSTAKPQLSQEVPPPFGPGPVPITACGQPLSQALGDQQGPLGPSCSLSCQRLRLGVLSIVLCLKVICLG</sequence>
<organism evidence="2 3">
    <name type="scientific">Rousettus aegyptiacus</name>
    <name type="common">Egyptian fruit bat</name>
    <name type="synonym">Pteropus aegyptiacus</name>
    <dbReference type="NCBI Taxonomy" id="9407"/>
    <lineage>
        <taxon>Eukaryota</taxon>
        <taxon>Metazoa</taxon>
        <taxon>Chordata</taxon>
        <taxon>Craniata</taxon>
        <taxon>Vertebrata</taxon>
        <taxon>Euteleostomi</taxon>
        <taxon>Mammalia</taxon>
        <taxon>Eutheria</taxon>
        <taxon>Laurasiatheria</taxon>
        <taxon>Chiroptera</taxon>
        <taxon>Yinpterochiroptera</taxon>
        <taxon>Pteropodoidea</taxon>
        <taxon>Pteropodidae</taxon>
        <taxon>Rousettinae</taxon>
        <taxon>Rousettus</taxon>
    </lineage>
</organism>
<feature type="compositionally biased region" description="Polar residues" evidence="1">
    <location>
        <begin position="103"/>
        <end position="113"/>
    </location>
</feature>
<feature type="region of interest" description="Disordered" evidence="1">
    <location>
        <begin position="63"/>
        <end position="160"/>
    </location>
</feature>
<evidence type="ECO:0000313" key="3">
    <source>
        <dbReference type="Proteomes" id="UP000593571"/>
    </source>
</evidence>
<evidence type="ECO:0000313" key="2">
    <source>
        <dbReference type="EMBL" id="KAF6466125.1"/>
    </source>
</evidence>
<comment type="caution">
    <text evidence="2">The sequence shown here is derived from an EMBL/GenBank/DDBJ whole genome shotgun (WGS) entry which is preliminary data.</text>
</comment>
<gene>
    <name evidence="2" type="ORF">HJG63_011417</name>
</gene>
<keyword evidence="3" id="KW-1185">Reference proteome</keyword>
<feature type="compositionally biased region" description="Polar residues" evidence="1">
    <location>
        <begin position="138"/>
        <end position="147"/>
    </location>
</feature>
<name>A0A7J8H2F8_ROUAE</name>
<evidence type="ECO:0000256" key="1">
    <source>
        <dbReference type="SAM" id="MobiDB-lite"/>
    </source>
</evidence>
<dbReference type="AlphaFoldDB" id="A0A7J8H2F8"/>